<name>A0ABX6SYK1_9ACTN</name>
<reference evidence="3 4" key="1">
    <citation type="submission" date="2020-08" db="EMBL/GenBank/DDBJ databases">
        <title>Novel species in genus Aeromicrobium.</title>
        <authorList>
            <person name="Zhang G."/>
        </authorList>
    </citation>
    <scope>NUCLEOTIDE SEQUENCE [LARGE SCALE GENOMIC DNA]</scope>
    <source>
        <strain evidence="4">zg-629</strain>
    </source>
</reference>
<dbReference type="EMBL" id="CP060587">
    <property type="protein sequence ID" value="QNL95830.1"/>
    <property type="molecule type" value="Genomic_DNA"/>
</dbReference>
<dbReference type="InterPro" id="IPR036597">
    <property type="entry name" value="Fido-like_dom_sf"/>
</dbReference>
<dbReference type="PANTHER" id="PTHR13504:SF38">
    <property type="entry name" value="FIDO DOMAIN-CONTAINING PROTEIN"/>
    <property type="match status" value="1"/>
</dbReference>
<dbReference type="InterPro" id="IPR003812">
    <property type="entry name" value="Fido"/>
</dbReference>
<dbReference type="Pfam" id="PF13784">
    <property type="entry name" value="Fic_N"/>
    <property type="match status" value="1"/>
</dbReference>
<accession>A0ABX6SYK1</accession>
<dbReference type="Proteomes" id="UP000515871">
    <property type="component" value="Chromosome"/>
</dbReference>
<evidence type="ECO:0000313" key="4">
    <source>
        <dbReference type="Proteomes" id="UP000515871"/>
    </source>
</evidence>
<protein>
    <submittedName>
        <fullName evidence="3">Fic family protein</fullName>
    </submittedName>
</protein>
<evidence type="ECO:0000313" key="3">
    <source>
        <dbReference type="EMBL" id="QNL95830.1"/>
    </source>
</evidence>
<gene>
    <name evidence="3" type="ORF">H9L21_02150</name>
</gene>
<organism evidence="3 4">
    <name type="scientific">Aeromicrobium senzhongii</name>
    <dbReference type="NCBI Taxonomy" id="2663859"/>
    <lineage>
        <taxon>Bacteria</taxon>
        <taxon>Bacillati</taxon>
        <taxon>Actinomycetota</taxon>
        <taxon>Actinomycetes</taxon>
        <taxon>Propionibacteriales</taxon>
        <taxon>Nocardioidaceae</taxon>
        <taxon>Aeromicrobium</taxon>
    </lineage>
</organism>
<evidence type="ECO:0000256" key="1">
    <source>
        <dbReference type="SAM" id="MobiDB-lite"/>
    </source>
</evidence>
<proteinExistence type="predicted"/>
<feature type="region of interest" description="Disordered" evidence="1">
    <location>
        <begin position="1"/>
        <end position="21"/>
    </location>
</feature>
<evidence type="ECO:0000259" key="2">
    <source>
        <dbReference type="PROSITE" id="PS51459"/>
    </source>
</evidence>
<dbReference type="Gene3D" id="1.10.3290.10">
    <property type="entry name" value="Fido-like domain"/>
    <property type="match status" value="1"/>
</dbReference>
<dbReference type="PANTHER" id="PTHR13504">
    <property type="entry name" value="FIDO DOMAIN-CONTAINING PROTEIN DDB_G0283145"/>
    <property type="match status" value="1"/>
</dbReference>
<dbReference type="InterPro" id="IPR040198">
    <property type="entry name" value="Fido_containing"/>
</dbReference>
<dbReference type="InterPro" id="IPR025758">
    <property type="entry name" value="Fic/DOC_N"/>
</dbReference>
<dbReference type="PROSITE" id="PS51459">
    <property type="entry name" value="FIDO"/>
    <property type="match status" value="1"/>
</dbReference>
<feature type="domain" description="Fido" evidence="2">
    <location>
        <begin position="132"/>
        <end position="281"/>
    </location>
</feature>
<dbReference type="Pfam" id="PF02661">
    <property type="entry name" value="Fic"/>
    <property type="match status" value="1"/>
</dbReference>
<sequence>MIERWYTNPHQPGANGARPPRADRELTSIEVEVPAEIAQLDLVLDQETVAACEEAAVAIARLDAKGHALAGMSDMLVRTEASASSKIERIYADLDELARASLGAEAGERAKSTINAARAIATMTAHADADGITEEALLATHRALMEDVLLEGASAGKYRTVQNWIGGSDHSPLGAVHVPPPHRMVEPLMADLFSFCGRTDVAAVAQAAIGHAQFEAIHPFNDGNGRTGRALIGAVLRRRGVTSTITVPIAAAMLADVDDYFEHLARYRSGDLDAWVSYTANAATVAAKAADQSAVRLAELPAQWIDQANPRKGSAALTLLGGLLRHPVIDLEAAEKITNTTANNTLRGIGRLVEAGVLREITGAERYRVWVCGDVVDEVAELEQRIGLRSRPSSRWR</sequence>
<dbReference type="SUPFAM" id="SSF140931">
    <property type="entry name" value="Fic-like"/>
    <property type="match status" value="1"/>
</dbReference>
<keyword evidence="4" id="KW-1185">Reference proteome</keyword>